<name>S6B6E1_BABBO</name>
<proteinExistence type="evidence at transcript level"/>
<sequence length="71" mass="8057">MYKVNPDEILTRPTQNEVLPLPLPPVISAMPELRQRSLKRNEESGVRFNSGSTEKTSTVESQLFLLFIKGK</sequence>
<reference evidence="1" key="1">
    <citation type="journal article" date="2014" name="BMC Genomics">
        <title>The Babesia bovis gene and promoter model: an update from full-length EST analysis.</title>
        <authorList>
            <person name="Yamagishi J."/>
            <person name="Wakaguri H."/>
            <person name="Yokoyama N."/>
            <person name="Yamashita R."/>
            <person name="Suzuki Y."/>
            <person name="Xuan X."/>
            <person name="Igarashi I."/>
        </authorList>
    </citation>
    <scope>NUCLEOTIDE SEQUENCE</scope>
    <source>
        <strain evidence="1">Texas</strain>
    </source>
</reference>
<evidence type="ECO:0000313" key="1">
    <source>
        <dbReference type="EMBL" id="BAN64596.1"/>
    </source>
</evidence>
<accession>S6B6E1</accession>
<protein>
    <submittedName>
        <fullName evidence="1">Uncharacterized protein</fullName>
    </submittedName>
</protein>
<dbReference type="AlphaFoldDB" id="S6B6E1"/>
<dbReference type="EMBL" id="AK440802">
    <property type="protein sequence ID" value="BAN64596.1"/>
    <property type="molecule type" value="mRNA"/>
</dbReference>
<organism evidence="1">
    <name type="scientific">Babesia bovis</name>
    <dbReference type="NCBI Taxonomy" id="5865"/>
    <lineage>
        <taxon>Eukaryota</taxon>
        <taxon>Sar</taxon>
        <taxon>Alveolata</taxon>
        <taxon>Apicomplexa</taxon>
        <taxon>Aconoidasida</taxon>
        <taxon>Piroplasmida</taxon>
        <taxon>Babesiidae</taxon>
        <taxon>Babesia</taxon>
    </lineage>
</organism>